<dbReference type="AlphaFoldDB" id="A0A9D1KDJ2"/>
<organism evidence="2 3">
    <name type="scientific">Candidatus Caccoplasma intestinavium</name>
    <dbReference type="NCBI Taxonomy" id="2840716"/>
    <lineage>
        <taxon>Bacteria</taxon>
        <taxon>Pseudomonadati</taxon>
        <taxon>Bacteroidota</taxon>
        <taxon>Bacteroidia</taxon>
        <taxon>Bacteroidales</taxon>
        <taxon>Bacteroidaceae</taxon>
        <taxon>Bacteroidaceae incertae sedis</taxon>
        <taxon>Candidatus Caccoplasma</taxon>
    </lineage>
</organism>
<dbReference type="EMBL" id="DVKT01000077">
    <property type="protein sequence ID" value="HIT40468.1"/>
    <property type="molecule type" value="Genomic_DNA"/>
</dbReference>
<reference evidence="2" key="1">
    <citation type="submission" date="2020-10" db="EMBL/GenBank/DDBJ databases">
        <authorList>
            <person name="Gilroy R."/>
        </authorList>
    </citation>
    <scope>NUCLEOTIDE SEQUENCE</scope>
    <source>
        <strain evidence="2">21143</strain>
    </source>
</reference>
<dbReference type="PANTHER" id="PTHR48079:SF6">
    <property type="entry name" value="NAD(P)-BINDING DOMAIN-CONTAINING PROTEIN-RELATED"/>
    <property type="match status" value="1"/>
</dbReference>
<reference evidence="2" key="2">
    <citation type="journal article" date="2021" name="PeerJ">
        <title>Extensive microbial diversity within the chicken gut microbiome revealed by metagenomics and culture.</title>
        <authorList>
            <person name="Gilroy R."/>
            <person name="Ravi A."/>
            <person name="Getino M."/>
            <person name="Pursley I."/>
            <person name="Horton D.L."/>
            <person name="Alikhan N.F."/>
            <person name="Baker D."/>
            <person name="Gharbi K."/>
            <person name="Hall N."/>
            <person name="Watson M."/>
            <person name="Adriaenssens E.M."/>
            <person name="Foster-Nyarko E."/>
            <person name="Jarju S."/>
            <person name="Secka A."/>
            <person name="Antonio M."/>
            <person name="Oren A."/>
            <person name="Chaudhuri R.R."/>
            <person name="La Ragione R."/>
            <person name="Hildebrand F."/>
            <person name="Pallen M.J."/>
        </authorList>
    </citation>
    <scope>NUCLEOTIDE SEQUENCE</scope>
    <source>
        <strain evidence="2">21143</strain>
    </source>
</reference>
<protein>
    <submittedName>
        <fullName evidence="2">NAD-dependent epimerase/dehydratase family protein</fullName>
    </submittedName>
</protein>
<dbReference type="Proteomes" id="UP000886722">
    <property type="component" value="Unassembled WGS sequence"/>
</dbReference>
<evidence type="ECO:0000313" key="2">
    <source>
        <dbReference type="EMBL" id="HIT40468.1"/>
    </source>
</evidence>
<dbReference type="PANTHER" id="PTHR48079">
    <property type="entry name" value="PROTEIN YEEZ"/>
    <property type="match status" value="1"/>
</dbReference>
<dbReference type="Gene3D" id="3.40.50.720">
    <property type="entry name" value="NAD(P)-binding Rossmann-like Domain"/>
    <property type="match status" value="1"/>
</dbReference>
<feature type="domain" description="NAD-dependent epimerase/dehydratase" evidence="1">
    <location>
        <begin position="5"/>
        <end position="227"/>
    </location>
</feature>
<dbReference type="GO" id="GO:0004029">
    <property type="term" value="F:aldehyde dehydrogenase (NAD+) activity"/>
    <property type="evidence" value="ECO:0007669"/>
    <property type="project" value="TreeGrafter"/>
</dbReference>
<gene>
    <name evidence="2" type="ORF">IAD06_10615</name>
</gene>
<proteinExistence type="predicted"/>
<comment type="caution">
    <text evidence="2">The sequence shown here is derived from an EMBL/GenBank/DDBJ whole genome shotgun (WGS) entry which is preliminary data.</text>
</comment>
<evidence type="ECO:0000259" key="1">
    <source>
        <dbReference type="Pfam" id="PF01370"/>
    </source>
</evidence>
<dbReference type="InterPro" id="IPR036291">
    <property type="entry name" value="NAD(P)-bd_dom_sf"/>
</dbReference>
<sequence length="336" mass="38607">MQKRILVTGAGGFIGGFIVEEALQRGYETWAGIRPSTSRAYLTDERIRFINLSFGNKDELKQQLLLQTSEVGKWDIIIHNLGVTKCKDVDDFEKINYGFIRNFAEALIETGSVPEQFVMMSSLGAWGAGDEQNYVPIRPTDVPHPDTLYGKSKLKAEKFLQSLPDFPYVFMRPTGVYGPREKDYYLMMKTIKAGFDFSVGYRRQLLTFIYVKDLVKAVFLAIDKGVKQRGYFLSDGEIYTSSQFRRYVARSLPKRFVIPIRVPLFVLKAVSYIAEFMAGIVGKSSTLNKDKYRIMKQRNWICDTSMAREELGFVPDYTLDRGVAETVAWYKKEHWL</sequence>
<dbReference type="InterPro" id="IPR051783">
    <property type="entry name" value="NAD(P)-dependent_oxidoreduct"/>
</dbReference>
<accession>A0A9D1KDJ2</accession>
<dbReference type="Pfam" id="PF01370">
    <property type="entry name" value="Epimerase"/>
    <property type="match status" value="1"/>
</dbReference>
<name>A0A9D1KDJ2_9BACT</name>
<dbReference type="SUPFAM" id="SSF51735">
    <property type="entry name" value="NAD(P)-binding Rossmann-fold domains"/>
    <property type="match status" value="1"/>
</dbReference>
<dbReference type="GO" id="GO:0005737">
    <property type="term" value="C:cytoplasm"/>
    <property type="evidence" value="ECO:0007669"/>
    <property type="project" value="TreeGrafter"/>
</dbReference>
<evidence type="ECO:0000313" key="3">
    <source>
        <dbReference type="Proteomes" id="UP000886722"/>
    </source>
</evidence>
<dbReference type="InterPro" id="IPR001509">
    <property type="entry name" value="Epimerase_deHydtase"/>
</dbReference>